<dbReference type="OrthoDB" id="974992at2"/>
<dbReference type="InterPro" id="IPR052016">
    <property type="entry name" value="Bact_Sigma-Reg"/>
</dbReference>
<evidence type="ECO:0000313" key="5">
    <source>
        <dbReference type="Proteomes" id="UP000182108"/>
    </source>
</evidence>
<dbReference type="GO" id="GO:0007165">
    <property type="term" value="P:signal transduction"/>
    <property type="evidence" value="ECO:0007669"/>
    <property type="project" value="InterPro"/>
</dbReference>
<keyword evidence="2" id="KW-1133">Transmembrane helix</keyword>
<dbReference type="GO" id="GO:0016791">
    <property type="term" value="F:phosphatase activity"/>
    <property type="evidence" value="ECO:0007669"/>
    <property type="project" value="TreeGrafter"/>
</dbReference>
<evidence type="ECO:0000313" key="4">
    <source>
        <dbReference type="EMBL" id="CUB06392.1"/>
    </source>
</evidence>
<organism evidence="4 5">
    <name type="scientific">Tepidiphilus thermophilus</name>
    <dbReference type="NCBI Taxonomy" id="876478"/>
    <lineage>
        <taxon>Bacteria</taxon>
        <taxon>Pseudomonadati</taxon>
        <taxon>Pseudomonadota</taxon>
        <taxon>Hydrogenophilia</taxon>
        <taxon>Hydrogenophilales</taxon>
        <taxon>Hydrogenophilaceae</taxon>
        <taxon>Tepidiphilus</taxon>
    </lineage>
</organism>
<dbReference type="Pfam" id="PF07228">
    <property type="entry name" value="SpoIIE"/>
    <property type="match status" value="1"/>
</dbReference>
<dbReference type="NCBIfam" id="NF038263">
    <property type="entry name" value="prot_phos_SiaA"/>
    <property type="match status" value="1"/>
</dbReference>
<keyword evidence="2" id="KW-0812">Transmembrane</keyword>
<dbReference type="Pfam" id="PF00672">
    <property type="entry name" value="HAMP"/>
    <property type="match status" value="1"/>
</dbReference>
<gene>
    <name evidence="4" type="ORF">Ga0061068_103126</name>
</gene>
<evidence type="ECO:0000256" key="2">
    <source>
        <dbReference type="SAM" id="Phobius"/>
    </source>
</evidence>
<dbReference type="Gene3D" id="6.10.340.10">
    <property type="match status" value="1"/>
</dbReference>
<dbReference type="PANTHER" id="PTHR43156">
    <property type="entry name" value="STAGE II SPORULATION PROTEIN E-RELATED"/>
    <property type="match status" value="1"/>
</dbReference>
<dbReference type="AlphaFoldDB" id="A0A0K6ISS6"/>
<dbReference type="SUPFAM" id="SSF158472">
    <property type="entry name" value="HAMP domain-like"/>
    <property type="match status" value="1"/>
</dbReference>
<dbReference type="SMART" id="SM00304">
    <property type="entry name" value="HAMP"/>
    <property type="match status" value="1"/>
</dbReference>
<proteinExistence type="predicted"/>
<dbReference type="CDD" id="cd06225">
    <property type="entry name" value="HAMP"/>
    <property type="match status" value="1"/>
</dbReference>
<keyword evidence="2" id="KW-0472">Membrane</keyword>
<dbReference type="RefSeq" id="WP_055423093.1">
    <property type="nucleotide sequence ID" value="NZ_CYHH01000003.1"/>
</dbReference>
<evidence type="ECO:0000256" key="1">
    <source>
        <dbReference type="ARBA" id="ARBA00022801"/>
    </source>
</evidence>
<keyword evidence="1" id="KW-0378">Hydrolase</keyword>
<sequence length="665" mass="74158">MADWWFGIRAKSALALLLLCLVALVPVAAIGLQVFQNLREHFAEAWARNFTELHGERIAGPLSREVALARHLAGSLTLRDWLRHEDDDLRRRQASIEAESYRRDFIGHSWFIASRASRAYYYRDDDTPDSLAPRYHLDPQKPEDAWFFATLDNPSPLNINPNPDRWLKQVMVWINVVIQDGGERLGVAGTGVDLTTFVSSFLHTAEPGVTPLIIDRNGAIQAHPDSRRIAWASGATGNARPDETLFGQLTGPDDAAHLGATMRLASASPGKVEVTPATLDGRRQLLALTWLEPLQWYLVTAVDLDDARLFEDAWVRTALVAFGLVLLAVLALFVLSVDRLLLRPLRGLHRSAMALASGRFDVDLPAAGQDELGDLNRAFSHMARQLANHTHELEEQVRCRTAELFEANTAMAAAQKKLGDSIQYASLIQRALLPDRELTTLLGEHHLVLWRPRDVVGGDFYLFRAEGERYLLGIVDCAGHGVPGALMTMLARAAFDDAMNRHGLDRPATLLQQADATLRRMLDQARLPRAIATSTDAALVHIDRTARSLRYAGAKIDLYWSDGEEVHRLPAQRRSLCDRKPANYVEKEIPLRSGITYTLVTDGYLDQAGGELGFGFGDTRFCDLLRCVARLPLSRQAAALDEAFEDWRRGLPQRDDITLLSFRLD</sequence>
<keyword evidence="5" id="KW-1185">Reference proteome</keyword>
<dbReference type="InterPro" id="IPR001932">
    <property type="entry name" value="PPM-type_phosphatase-like_dom"/>
</dbReference>
<dbReference type="PROSITE" id="PS50885">
    <property type="entry name" value="HAMP"/>
    <property type="match status" value="1"/>
</dbReference>
<dbReference type="InterPro" id="IPR036457">
    <property type="entry name" value="PPM-type-like_dom_sf"/>
</dbReference>
<name>A0A0K6ISS6_9PROT</name>
<feature type="domain" description="HAMP" evidence="3">
    <location>
        <begin position="339"/>
        <end position="391"/>
    </location>
</feature>
<feature type="transmembrane region" description="Helical" evidence="2">
    <location>
        <begin position="313"/>
        <end position="337"/>
    </location>
</feature>
<accession>A0A0K6ISS6</accession>
<evidence type="ECO:0000259" key="3">
    <source>
        <dbReference type="PROSITE" id="PS50885"/>
    </source>
</evidence>
<dbReference type="Gene3D" id="3.60.40.10">
    <property type="entry name" value="PPM-type phosphatase domain"/>
    <property type="match status" value="1"/>
</dbReference>
<dbReference type="Gene3D" id="3.30.450.20">
    <property type="entry name" value="PAS domain"/>
    <property type="match status" value="1"/>
</dbReference>
<reference evidence="5" key="1">
    <citation type="submission" date="2015-08" db="EMBL/GenBank/DDBJ databases">
        <authorList>
            <person name="Babu N.S."/>
            <person name="Beckwith C.J."/>
            <person name="Beseler K.G."/>
            <person name="Brison A."/>
            <person name="Carone J.V."/>
            <person name="Caskin T.P."/>
            <person name="Diamond M."/>
            <person name="Durham M.E."/>
            <person name="Foxe J.M."/>
            <person name="Go M."/>
            <person name="Henderson B.A."/>
            <person name="Jones I.B."/>
            <person name="McGettigan J.A."/>
            <person name="Micheletti S.J."/>
            <person name="Nasrallah M.E."/>
            <person name="Ortiz D."/>
            <person name="Piller C.R."/>
            <person name="Privatt S.R."/>
            <person name="Schneider S.L."/>
            <person name="Sharp S."/>
            <person name="Smith T.C."/>
            <person name="Stanton J.D."/>
            <person name="Ullery H.E."/>
            <person name="Wilson R.J."/>
            <person name="Serrano M.G."/>
            <person name="Buck G."/>
            <person name="Lee V."/>
            <person name="Wang Y."/>
            <person name="Carvalho R."/>
            <person name="Voegtly L."/>
            <person name="Shi R."/>
            <person name="Duckworth R."/>
            <person name="Johnson A."/>
            <person name="Loviza R."/>
            <person name="Walstead R."/>
            <person name="Shah Z."/>
            <person name="Kiflezghi M."/>
            <person name="Wade K."/>
            <person name="Ball S.L."/>
            <person name="Bradley K.W."/>
            <person name="Asai D.J."/>
            <person name="Bowman C.A."/>
            <person name="Russell D.A."/>
            <person name="Pope W.H."/>
            <person name="Jacobs-Sera D."/>
            <person name="Hendrix R.W."/>
            <person name="Hatfull G.F."/>
        </authorList>
    </citation>
    <scope>NUCLEOTIDE SEQUENCE [LARGE SCALE GENOMIC DNA]</scope>
    <source>
        <strain evidence="5">JCM 19170</strain>
    </source>
</reference>
<dbReference type="GO" id="GO:0016020">
    <property type="term" value="C:membrane"/>
    <property type="evidence" value="ECO:0007669"/>
    <property type="project" value="InterPro"/>
</dbReference>
<dbReference type="Proteomes" id="UP000182108">
    <property type="component" value="Unassembled WGS sequence"/>
</dbReference>
<dbReference type="InterPro" id="IPR003660">
    <property type="entry name" value="HAMP_dom"/>
</dbReference>
<dbReference type="SMART" id="SM00331">
    <property type="entry name" value="PP2C_SIG"/>
    <property type="match status" value="1"/>
</dbReference>
<protein>
    <submittedName>
        <fullName evidence="4">Serine phosphatase RsbU, regulator of sigma subunit</fullName>
    </submittedName>
</protein>
<dbReference type="EMBL" id="CYHH01000003">
    <property type="protein sequence ID" value="CUB06392.1"/>
    <property type="molecule type" value="Genomic_DNA"/>
</dbReference>
<dbReference type="PANTHER" id="PTHR43156:SF9">
    <property type="entry name" value="HAMP DOMAIN-CONTAINING PROTEIN"/>
    <property type="match status" value="1"/>
</dbReference>